<proteinExistence type="predicted"/>
<evidence type="ECO:0000313" key="1">
    <source>
        <dbReference type="EMBL" id="AXY24156.1"/>
    </source>
</evidence>
<dbReference type="OrthoDB" id="9792687at2"/>
<dbReference type="AlphaFoldDB" id="A0A347WH13"/>
<accession>A0A347WH13</accession>
<dbReference type="InterPro" id="IPR013610">
    <property type="entry name" value="ArdC_N"/>
</dbReference>
<keyword evidence="1" id="KW-0614">Plasmid</keyword>
<keyword evidence="2" id="KW-1185">Reference proteome</keyword>
<gene>
    <name evidence="1" type="primary">traC</name>
    <name evidence="1" type="ORF">CD178_03412</name>
</gene>
<geneLocation type="plasmid" evidence="1 2">
    <name>unnamed3</name>
</geneLocation>
<dbReference type="InterPro" id="IPR017113">
    <property type="entry name" value="Antirestriction_ArdC"/>
</dbReference>
<dbReference type="PIRSF" id="PIRSF037112">
    <property type="entry name" value="Antirestriction_ArdC"/>
    <property type="match status" value="1"/>
</dbReference>
<dbReference type="KEGG" id="ksc:CD178_03412"/>
<reference evidence="1 2" key="1">
    <citation type="submission" date="2017-08" db="EMBL/GenBank/DDBJ databases">
        <title>Complete genome sequence of Gluconacetobacter saccharivorans CV1 isolated from Fermented Vinegar.</title>
        <authorList>
            <person name="Kim S.-Y."/>
        </authorList>
    </citation>
    <scope>NUCLEOTIDE SEQUENCE [LARGE SCALE GENOMIC DNA]</scope>
    <source>
        <strain evidence="1 2">CV1</strain>
        <plasmid evidence="1 2">unnamed3</plasmid>
    </source>
</reference>
<dbReference type="Proteomes" id="UP000264120">
    <property type="component" value="Plasmid unnamed3"/>
</dbReference>
<dbReference type="RefSeq" id="WP_102326222.1">
    <property type="nucleotide sequence ID" value="NZ_CP023039.1"/>
</dbReference>
<evidence type="ECO:0000313" key="2">
    <source>
        <dbReference type="Proteomes" id="UP000264120"/>
    </source>
</evidence>
<sequence length="319" mass="35062">MVQTSRKTAGNRQTIYTEVTERIIREVEGGVIPWVCPWKAGVGQDGLPVNATSGRRYSGINLLLLWMSAAGHGYATSRWLTYRQASEAGGQVRRGERGTMVVYAATYTPRDEIAKSVETGEDPRRVPFLKRFVVFNVDQIDGLPDQIRQGEQIPDVSGIARIGDLDRFVAATGADVRYGGSETYYSRSGDYIQLPPPEAFASAHDMFTVQAHELTHWAGASHRLDREFGSRFGDTAYMREELVAEIAAAQLSAVMGVPPVLRHAAYVQHWLSVLREDHHAIFNAARHACAAVDYLLGLAGVGEDVGSEPRVPPQRLLAA</sequence>
<dbReference type="GeneID" id="98314966"/>
<keyword evidence="1" id="KW-0808">Transferase</keyword>
<protein>
    <submittedName>
        <fullName evidence="1">DNA primase TraC</fullName>
        <ecNumber evidence="1">2.7.7.-</ecNumber>
    </submittedName>
</protein>
<organism evidence="1 2">
    <name type="scientific">Komagataeibacter saccharivorans</name>
    <dbReference type="NCBI Taxonomy" id="265959"/>
    <lineage>
        <taxon>Bacteria</taxon>
        <taxon>Pseudomonadati</taxon>
        <taxon>Pseudomonadota</taxon>
        <taxon>Alphaproteobacteria</taxon>
        <taxon>Acetobacterales</taxon>
        <taxon>Acetobacteraceae</taxon>
        <taxon>Komagataeibacter</taxon>
    </lineage>
</organism>
<dbReference type="Pfam" id="PF18818">
    <property type="entry name" value="MPTase-PolyVal"/>
    <property type="match status" value="1"/>
</dbReference>
<dbReference type="Pfam" id="PF08401">
    <property type="entry name" value="ArdcN"/>
    <property type="match status" value="1"/>
</dbReference>
<dbReference type="EC" id="2.7.7.-" evidence="1"/>
<dbReference type="EMBL" id="CP023039">
    <property type="protein sequence ID" value="AXY24156.1"/>
    <property type="molecule type" value="Genomic_DNA"/>
</dbReference>
<name>A0A347WH13_9PROT</name>
<dbReference type="InterPro" id="IPR041459">
    <property type="entry name" value="MPTase-PolyVal"/>
</dbReference>
<keyword evidence="1" id="KW-0548">Nucleotidyltransferase</keyword>
<dbReference type="GO" id="GO:0016779">
    <property type="term" value="F:nucleotidyltransferase activity"/>
    <property type="evidence" value="ECO:0007669"/>
    <property type="project" value="UniProtKB-KW"/>
</dbReference>
<dbReference type="GO" id="GO:0003697">
    <property type="term" value="F:single-stranded DNA binding"/>
    <property type="evidence" value="ECO:0007669"/>
    <property type="project" value="InterPro"/>
</dbReference>